<proteinExistence type="predicted"/>
<gene>
    <name evidence="1" type="ORF">UFOVP1333_3</name>
</gene>
<name>A0A6J5S1E6_9CAUD</name>
<evidence type="ECO:0000313" key="1">
    <source>
        <dbReference type="EMBL" id="CAB4198875.1"/>
    </source>
</evidence>
<dbReference type="InterPro" id="IPR056209">
    <property type="entry name" value="SU10_adaptor"/>
</dbReference>
<sequence>MTSTITSVNSSATSTLLIAADGTRTSLTIQNTDANTLYVAVGSTPATTSSGGFTFSRVLNASATLTPPESQQAIYGIWSAAGAGAATITAITDPVVDDNGTISTYAELKTALAAWLKPGTTLPTDETTYRIPEYIALFEAEANRTLRTRNMMTVDTALAVTSGSATVPTGFRQMVAVSNSTTPYDNIDYIPLDQFERLDATTTTGLPEYYTISGATILFWPAVTCTPRIRYRRGLTPLTTDNDTNWLLAKHPDAYLYGSLMNADRRLIDPERIGLVEPRYREVMRQIIEEERWQHGHGLRPIPSGFVV</sequence>
<reference evidence="1" key="1">
    <citation type="submission" date="2020-05" db="EMBL/GenBank/DDBJ databases">
        <authorList>
            <person name="Chiriac C."/>
            <person name="Salcher M."/>
            <person name="Ghai R."/>
            <person name="Kavagutti S V."/>
        </authorList>
    </citation>
    <scope>NUCLEOTIDE SEQUENCE</scope>
</reference>
<accession>A0A6J5S1E6</accession>
<protein>
    <submittedName>
        <fullName evidence="1">Uncharacterized protein</fullName>
    </submittedName>
</protein>
<dbReference type="EMBL" id="LR797280">
    <property type="protein sequence ID" value="CAB4198875.1"/>
    <property type="molecule type" value="Genomic_DNA"/>
</dbReference>
<dbReference type="Pfam" id="PF24175">
    <property type="entry name" value="SU10_adaptor"/>
    <property type="match status" value="1"/>
</dbReference>
<organism evidence="1">
    <name type="scientific">uncultured Caudovirales phage</name>
    <dbReference type="NCBI Taxonomy" id="2100421"/>
    <lineage>
        <taxon>Viruses</taxon>
        <taxon>Duplodnaviria</taxon>
        <taxon>Heunggongvirae</taxon>
        <taxon>Uroviricota</taxon>
        <taxon>Caudoviricetes</taxon>
        <taxon>Peduoviridae</taxon>
        <taxon>Maltschvirus</taxon>
        <taxon>Maltschvirus maltsch</taxon>
    </lineage>
</organism>